<name>A0A1J8QHZ6_9AGAM</name>
<organism evidence="1 2">
    <name type="scientific">Rhizopogon vesiculosus</name>
    <dbReference type="NCBI Taxonomy" id="180088"/>
    <lineage>
        <taxon>Eukaryota</taxon>
        <taxon>Fungi</taxon>
        <taxon>Dikarya</taxon>
        <taxon>Basidiomycota</taxon>
        <taxon>Agaricomycotina</taxon>
        <taxon>Agaricomycetes</taxon>
        <taxon>Agaricomycetidae</taxon>
        <taxon>Boletales</taxon>
        <taxon>Suillineae</taxon>
        <taxon>Rhizopogonaceae</taxon>
        <taxon>Rhizopogon</taxon>
    </lineage>
</organism>
<gene>
    <name evidence="1" type="ORF">AZE42_11108</name>
</gene>
<comment type="caution">
    <text evidence="1">The sequence shown here is derived from an EMBL/GenBank/DDBJ whole genome shotgun (WGS) entry which is preliminary data.</text>
</comment>
<dbReference type="EMBL" id="LVVM01000205">
    <property type="protein sequence ID" value="OJA21310.1"/>
    <property type="molecule type" value="Genomic_DNA"/>
</dbReference>
<accession>A0A1J8QHZ6</accession>
<dbReference type="AlphaFoldDB" id="A0A1J8QHZ6"/>
<evidence type="ECO:0000313" key="1">
    <source>
        <dbReference type="EMBL" id="OJA21310.1"/>
    </source>
</evidence>
<evidence type="ECO:0000313" key="2">
    <source>
        <dbReference type="Proteomes" id="UP000183567"/>
    </source>
</evidence>
<keyword evidence="2" id="KW-1185">Reference proteome</keyword>
<reference evidence="1 2" key="1">
    <citation type="submission" date="2016-03" db="EMBL/GenBank/DDBJ databases">
        <title>Comparative genomics of the ectomycorrhizal sister species Rhizopogon vinicolor and Rhizopogon vesiculosus (Basidiomycota: Boletales) reveals a divergence of the mating type B locus.</title>
        <authorList>
            <person name="Mujic A.B."/>
            <person name="Kuo A."/>
            <person name="Tritt A."/>
            <person name="Lipzen A."/>
            <person name="Chen C."/>
            <person name="Johnson J."/>
            <person name="Sharma A."/>
            <person name="Barry K."/>
            <person name="Grigoriev I.V."/>
            <person name="Spatafora J.W."/>
        </authorList>
    </citation>
    <scope>NUCLEOTIDE SEQUENCE [LARGE SCALE GENOMIC DNA]</scope>
    <source>
        <strain evidence="1 2">AM-OR11-056</strain>
    </source>
</reference>
<protein>
    <submittedName>
        <fullName evidence="1">Uncharacterized protein</fullName>
    </submittedName>
</protein>
<sequence length="126" mass="13568">MAASCTWSLKVSLTITPRPQSPSVDAASLRSIAVVLYAENKSNVMVRALRSHSIKVTSRRSGDVTRRCEKTASPDCPQICAPISVAAPTIWDPSYARSAGIDISIPVTHSSGSFHQCDRHIHNPQG</sequence>
<proteinExistence type="predicted"/>
<dbReference type="Proteomes" id="UP000183567">
    <property type="component" value="Unassembled WGS sequence"/>
</dbReference>